<keyword evidence="4" id="KW-1185">Reference proteome</keyword>
<feature type="transmembrane region" description="Helical" evidence="1">
    <location>
        <begin position="67"/>
        <end position="88"/>
    </location>
</feature>
<feature type="transmembrane region" description="Helical" evidence="1">
    <location>
        <begin position="184"/>
        <end position="208"/>
    </location>
</feature>
<dbReference type="InterPro" id="IPR037185">
    <property type="entry name" value="EmrE-like"/>
</dbReference>
<evidence type="ECO:0000313" key="3">
    <source>
        <dbReference type="Ensembl" id="ENSSANP00000040674.1"/>
    </source>
</evidence>
<dbReference type="PANTHER" id="PTHR19346">
    <property type="entry name" value="SUGAR PHOSPHATE TRANSPORTER DOMAIN-CONTAINING PROTEIN"/>
    <property type="match status" value="1"/>
</dbReference>
<evidence type="ECO:0000313" key="4">
    <source>
        <dbReference type="Proteomes" id="UP000472260"/>
    </source>
</evidence>
<dbReference type="PANTHER" id="PTHR19346:SF3">
    <property type="entry name" value="SOLUTE CARRIER FAMILY 35 MEMBER F3"/>
    <property type="match status" value="1"/>
</dbReference>
<accession>A0A671N426</accession>
<feature type="transmembrane region" description="Helical" evidence="1">
    <location>
        <begin position="277"/>
        <end position="294"/>
    </location>
</feature>
<proteinExistence type="predicted"/>
<keyword evidence="1" id="KW-1133">Transmembrane helix</keyword>
<organism evidence="3 4">
    <name type="scientific">Sinocyclocheilus anshuiensis</name>
    <dbReference type="NCBI Taxonomy" id="1608454"/>
    <lineage>
        <taxon>Eukaryota</taxon>
        <taxon>Metazoa</taxon>
        <taxon>Chordata</taxon>
        <taxon>Craniata</taxon>
        <taxon>Vertebrata</taxon>
        <taxon>Euteleostomi</taxon>
        <taxon>Actinopterygii</taxon>
        <taxon>Neopterygii</taxon>
        <taxon>Teleostei</taxon>
        <taxon>Ostariophysi</taxon>
        <taxon>Cypriniformes</taxon>
        <taxon>Cyprinidae</taxon>
        <taxon>Cyprininae</taxon>
        <taxon>Sinocyclocheilus</taxon>
    </lineage>
</organism>
<sequence>MPVAMLMTLYYAVILSVSAGEDQSNSEKVEVKVDGHSATETVKSDCGNRLQRLRCCLHMTAVHLHRALWGVALVICICFSWSGCTQLAKITIRRLNVPFTLTWFCCSRAFVFLISWIVLRDRFMGVRIVAAILAIGGIVMMTYADGFHSYSVIGISLVVGSALTAAIYKVLFKLVLGSAKLGEAAVYLTVLGGANLVFISAVPLMLLITGAEDFVSPRDLPWPSICGMSALLLVFNFLLNFGVLIKLPTLISLGVILSVPVNAVIDRYMCEIQLNSVRIIAVSIICMGFLLLLLPEDWDQFLPQLRSMLHNREEPQESARDKHSETLHIRLREAIPMDSSD</sequence>
<evidence type="ECO:0000256" key="1">
    <source>
        <dbReference type="SAM" id="Phobius"/>
    </source>
</evidence>
<dbReference type="Proteomes" id="UP000472260">
    <property type="component" value="Unassembled WGS sequence"/>
</dbReference>
<dbReference type="AlphaFoldDB" id="A0A671N426"/>
<keyword evidence="2" id="KW-0732">Signal</keyword>
<protein>
    <submittedName>
        <fullName evidence="3">Solute carrier family 35 member F3a</fullName>
    </submittedName>
</protein>
<name>A0A671N426_9TELE</name>
<feature type="transmembrane region" description="Helical" evidence="1">
    <location>
        <begin position="220"/>
        <end position="239"/>
    </location>
</feature>
<feature type="transmembrane region" description="Helical" evidence="1">
    <location>
        <begin position="150"/>
        <end position="172"/>
    </location>
</feature>
<reference evidence="3" key="2">
    <citation type="submission" date="2025-09" db="UniProtKB">
        <authorList>
            <consortium name="Ensembl"/>
        </authorList>
    </citation>
    <scope>IDENTIFICATION</scope>
</reference>
<feature type="transmembrane region" description="Helical" evidence="1">
    <location>
        <begin position="125"/>
        <end position="143"/>
    </location>
</feature>
<dbReference type="InterPro" id="IPR026505">
    <property type="entry name" value="Solute_c_fam_35_mem_F3/F4"/>
</dbReference>
<feature type="chain" id="PRO_5025437518" evidence="2">
    <location>
        <begin position="20"/>
        <end position="341"/>
    </location>
</feature>
<feature type="signal peptide" evidence="2">
    <location>
        <begin position="1"/>
        <end position="19"/>
    </location>
</feature>
<keyword evidence="1" id="KW-0472">Membrane</keyword>
<dbReference type="Ensembl" id="ENSSANT00000043299.1">
    <property type="protein sequence ID" value="ENSSANP00000040674.1"/>
    <property type="gene ID" value="ENSSANG00000020690.1"/>
</dbReference>
<evidence type="ECO:0000256" key="2">
    <source>
        <dbReference type="SAM" id="SignalP"/>
    </source>
</evidence>
<reference evidence="3" key="1">
    <citation type="submission" date="2025-08" db="UniProtKB">
        <authorList>
            <consortium name="Ensembl"/>
        </authorList>
    </citation>
    <scope>IDENTIFICATION</scope>
</reference>
<keyword evidence="1" id="KW-0812">Transmembrane</keyword>
<feature type="transmembrane region" description="Helical" evidence="1">
    <location>
        <begin position="100"/>
        <end position="119"/>
    </location>
</feature>
<dbReference type="SUPFAM" id="SSF103481">
    <property type="entry name" value="Multidrug resistance efflux transporter EmrE"/>
    <property type="match status" value="1"/>
</dbReference>